<keyword evidence="7 8" id="KW-0472">Membrane</keyword>
<evidence type="ECO:0000256" key="6">
    <source>
        <dbReference type="ARBA" id="ARBA00022989"/>
    </source>
</evidence>
<dbReference type="Proteomes" id="UP000177197">
    <property type="component" value="Unassembled WGS sequence"/>
</dbReference>
<dbReference type="EMBL" id="MEYV01000017">
    <property type="protein sequence ID" value="OGD39862.1"/>
    <property type="molecule type" value="Genomic_DNA"/>
</dbReference>
<name>A0A1F5CAG1_9BACT</name>
<evidence type="ECO:0000256" key="5">
    <source>
        <dbReference type="ARBA" id="ARBA00022692"/>
    </source>
</evidence>
<sequence>MEIIYIAILTVFATGIGTLTGFGTSTIMVPVLLLFFPLAPTLLLVGIIHWFGDIWKIALFRQGVRWRLILLFGVPGVIFSFLGVRLVFAISGTLLSQTLGGFLVAYVVFLFLNPTFKFKQNALTATIGGALSGFSAGIFGVGGEIRGAFLSVFDLSKAVYIATAGAIGLAIDSTRLVAYVAGGIRLSDFFLWGLILFIPASFLGAYFAKRVADKIPQKKFRMIIATFLLLIGIKLLVFPS</sequence>
<dbReference type="PANTHER" id="PTHR30269">
    <property type="entry name" value="TRANSMEMBRANE PROTEIN YFCA"/>
    <property type="match status" value="1"/>
</dbReference>
<proteinExistence type="inferred from homology"/>
<evidence type="ECO:0000256" key="2">
    <source>
        <dbReference type="ARBA" id="ARBA00009142"/>
    </source>
</evidence>
<evidence type="ECO:0000313" key="9">
    <source>
        <dbReference type="EMBL" id="OGD39862.1"/>
    </source>
</evidence>
<feature type="transmembrane region" description="Helical" evidence="8">
    <location>
        <begin position="64"/>
        <end position="87"/>
    </location>
</feature>
<dbReference type="AlphaFoldDB" id="A0A1F5CAG1"/>
<organism evidence="9 10">
    <name type="scientific">Candidatus Azambacteria bacterium RIFCSPLOWO2_02_FULL_44_14</name>
    <dbReference type="NCBI Taxonomy" id="1797306"/>
    <lineage>
        <taxon>Bacteria</taxon>
        <taxon>Candidatus Azamiibacteriota</taxon>
    </lineage>
</organism>
<evidence type="ECO:0000256" key="7">
    <source>
        <dbReference type="ARBA" id="ARBA00023136"/>
    </source>
</evidence>
<feature type="transmembrane region" description="Helical" evidence="8">
    <location>
        <begin position="122"/>
        <end position="141"/>
    </location>
</feature>
<evidence type="ECO:0000256" key="1">
    <source>
        <dbReference type="ARBA" id="ARBA00004651"/>
    </source>
</evidence>
<comment type="subcellular location">
    <subcellularLocation>
        <location evidence="1 8">Cell membrane</location>
        <topology evidence="1 8">Multi-pass membrane protein</topology>
    </subcellularLocation>
</comment>
<evidence type="ECO:0000256" key="8">
    <source>
        <dbReference type="RuleBase" id="RU363041"/>
    </source>
</evidence>
<comment type="caution">
    <text evidence="9">The sequence shown here is derived from an EMBL/GenBank/DDBJ whole genome shotgun (WGS) entry which is preliminary data.</text>
</comment>
<gene>
    <name evidence="9" type="ORF">A3I30_00445</name>
</gene>
<keyword evidence="6 8" id="KW-1133">Transmembrane helix</keyword>
<evidence type="ECO:0000313" key="10">
    <source>
        <dbReference type="Proteomes" id="UP000177197"/>
    </source>
</evidence>
<protein>
    <recommendedName>
        <fullName evidence="8">Probable membrane transporter protein</fullName>
    </recommendedName>
</protein>
<dbReference type="GO" id="GO:0005886">
    <property type="term" value="C:plasma membrane"/>
    <property type="evidence" value="ECO:0007669"/>
    <property type="project" value="UniProtKB-SubCell"/>
</dbReference>
<dbReference type="InterPro" id="IPR052017">
    <property type="entry name" value="TSUP"/>
</dbReference>
<evidence type="ECO:0000256" key="3">
    <source>
        <dbReference type="ARBA" id="ARBA00022448"/>
    </source>
</evidence>
<dbReference type="Pfam" id="PF01925">
    <property type="entry name" value="TauE"/>
    <property type="match status" value="1"/>
</dbReference>
<feature type="transmembrane region" description="Helical" evidence="8">
    <location>
        <begin position="99"/>
        <end position="116"/>
    </location>
</feature>
<feature type="transmembrane region" description="Helical" evidence="8">
    <location>
        <begin position="31"/>
        <end position="52"/>
    </location>
</feature>
<comment type="similarity">
    <text evidence="2 8">Belongs to the 4-toluene sulfonate uptake permease (TSUP) (TC 2.A.102) family.</text>
</comment>
<keyword evidence="5 8" id="KW-0812">Transmembrane</keyword>
<reference evidence="9 10" key="1">
    <citation type="journal article" date="2016" name="Nat. Commun.">
        <title>Thousands of microbial genomes shed light on interconnected biogeochemical processes in an aquifer system.</title>
        <authorList>
            <person name="Anantharaman K."/>
            <person name="Brown C.T."/>
            <person name="Hug L.A."/>
            <person name="Sharon I."/>
            <person name="Castelle C.J."/>
            <person name="Probst A.J."/>
            <person name="Thomas B.C."/>
            <person name="Singh A."/>
            <person name="Wilkins M.J."/>
            <person name="Karaoz U."/>
            <person name="Brodie E.L."/>
            <person name="Williams K.H."/>
            <person name="Hubbard S.S."/>
            <person name="Banfield J.F."/>
        </authorList>
    </citation>
    <scope>NUCLEOTIDE SEQUENCE [LARGE SCALE GENOMIC DNA]</scope>
</reference>
<keyword evidence="3" id="KW-0813">Transport</keyword>
<keyword evidence="4 8" id="KW-1003">Cell membrane</keyword>
<dbReference type="PANTHER" id="PTHR30269:SF37">
    <property type="entry name" value="MEMBRANE TRANSPORTER PROTEIN"/>
    <property type="match status" value="1"/>
</dbReference>
<evidence type="ECO:0000256" key="4">
    <source>
        <dbReference type="ARBA" id="ARBA00022475"/>
    </source>
</evidence>
<feature type="transmembrane region" description="Helical" evidence="8">
    <location>
        <begin position="220"/>
        <end position="238"/>
    </location>
</feature>
<dbReference type="InterPro" id="IPR002781">
    <property type="entry name" value="TM_pro_TauE-like"/>
</dbReference>
<accession>A0A1F5CAG1</accession>
<feature type="transmembrane region" description="Helical" evidence="8">
    <location>
        <begin position="189"/>
        <end position="208"/>
    </location>
</feature>
<feature type="transmembrane region" description="Helical" evidence="8">
    <location>
        <begin position="6"/>
        <end position="24"/>
    </location>
</feature>